<proteinExistence type="inferred from homology"/>
<feature type="domain" description="3-oxo-5-alpha-steroid 4-dehydrogenase C-terminal" evidence="7">
    <location>
        <begin position="218"/>
        <end position="337"/>
    </location>
</feature>
<organism evidence="8 9">
    <name type="scientific">Fusarium denticulatum</name>
    <dbReference type="NCBI Taxonomy" id="48507"/>
    <lineage>
        <taxon>Eukaryota</taxon>
        <taxon>Fungi</taxon>
        <taxon>Dikarya</taxon>
        <taxon>Ascomycota</taxon>
        <taxon>Pezizomycotina</taxon>
        <taxon>Sordariomycetes</taxon>
        <taxon>Hypocreomycetidae</taxon>
        <taxon>Hypocreales</taxon>
        <taxon>Nectriaceae</taxon>
        <taxon>Fusarium</taxon>
        <taxon>Fusarium fujikuroi species complex</taxon>
    </lineage>
</organism>
<dbReference type="GO" id="GO:0003865">
    <property type="term" value="F:3-oxo-5-alpha-steroid 4-dehydrogenase activity"/>
    <property type="evidence" value="ECO:0007669"/>
    <property type="project" value="TreeGrafter"/>
</dbReference>
<dbReference type="EC" id="1.3.1.94" evidence="5"/>
<evidence type="ECO:0000256" key="6">
    <source>
        <dbReference type="SAM" id="MobiDB-lite"/>
    </source>
</evidence>
<keyword evidence="3 5" id="KW-1133">Transmembrane helix</keyword>
<evidence type="ECO:0000313" key="8">
    <source>
        <dbReference type="EMBL" id="KAF5692496.1"/>
    </source>
</evidence>
<keyword evidence="5" id="KW-0256">Endoplasmic reticulum</keyword>
<dbReference type="PANTHER" id="PTHR14624">
    <property type="entry name" value="DFG10 PROTEIN"/>
    <property type="match status" value="1"/>
</dbReference>
<sequence length="337" mass="38649">MRTTLLKFKHISDMKIPQKVMEEILNKVTDLLSTLSPAQWCQSFFTLSAALVLALQVLPQDVRRAMMDYGPRRPKDGKSKSKKEDDEKQNFAGLRSFLKNLTEYGQVPHSWFMHFYITSVSLSCFWACQYLTRGSVLRSIATWQDRAGRSSMSLEQIYIAWLLMALQGSRRLYESLFVFKPGSSPMWFIHWALGVAFYAVISLAVWIEGSGALQTRFDWSPDTDKSWLSAVLFYSVAYFKQNQCHRHLASLKKYTLPTEGWFKYLVCPHYTAECILYLAIAWIAAPPGELFNKSILTAVAFVAVNLGATAKGTKAWYENKFGYDKVADRWIMIPPVY</sequence>
<dbReference type="Pfam" id="PF02544">
    <property type="entry name" value="Steroid_dh"/>
    <property type="match status" value="1"/>
</dbReference>
<dbReference type="PANTHER" id="PTHR14624:SF0">
    <property type="entry name" value="POLYPRENOL REDUCTASE"/>
    <property type="match status" value="1"/>
</dbReference>
<comment type="similarity">
    <text evidence="5">Belongs to the steroid 5-alpha reductase family. Polyprenal reductase subfamily.</text>
</comment>
<feature type="transmembrane region" description="Helical" evidence="5">
    <location>
        <begin position="188"/>
        <end position="207"/>
    </location>
</feature>
<evidence type="ECO:0000313" key="9">
    <source>
        <dbReference type="Proteomes" id="UP000562682"/>
    </source>
</evidence>
<keyword evidence="2 5" id="KW-0812">Transmembrane</keyword>
<comment type="caution">
    <text evidence="5">Lacks conserved residue(s) required for the propagation of feature annotation.</text>
</comment>
<dbReference type="Proteomes" id="UP000562682">
    <property type="component" value="Unassembled WGS sequence"/>
</dbReference>
<evidence type="ECO:0000256" key="3">
    <source>
        <dbReference type="ARBA" id="ARBA00022989"/>
    </source>
</evidence>
<evidence type="ECO:0000256" key="1">
    <source>
        <dbReference type="ARBA" id="ARBA00004127"/>
    </source>
</evidence>
<dbReference type="InterPro" id="IPR039698">
    <property type="entry name" value="Dfg10/SRD5A3"/>
</dbReference>
<dbReference type="GO" id="GO:0006488">
    <property type="term" value="P:dolichol-linked oligosaccharide biosynthetic process"/>
    <property type="evidence" value="ECO:0007669"/>
    <property type="project" value="UniProtKB-UniRule"/>
</dbReference>
<dbReference type="GO" id="GO:0016095">
    <property type="term" value="P:polyprenol catabolic process"/>
    <property type="evidence" value="ECO:0007669"/>
    <property type="project" value="UniProtKB-UniRule"/>
</dbReference>
<name>A0A8H5XF73_9HYPO</name>
<dbReference type="AlphaFoldDB" id="A0A8H5XF73"/>
<evidence type="ECO:0000259" key="7">
    <source>
        <dbReference type="Pfam" id="PF02544"/>
    </source>
</evidence>
<comment type="catalytic activity">
    <reaction evidence="5">
        <text>a di-trans,poly-cis-dolichal + NADP(+) = a di-trans,poly-cis-polyprenal + NADPH + H(+)</text>
        <dbReference type="Rhea" id="RHEA:80727"/>
        <dbReference type="Rhea" id="RHEA-COMP:19536"/>
        <dbReference type="Rhea" id="RHEA-COMP:19537"/>
        <dbReference type="ChEBI" id="CHEBI:15378"/>
        <dbReference type="ChEBI" id="CHEBI:57783"/>
        <dbReference type="ChEBI" id="CHEBI:58349"/>
        <dbReference type="ChEBI" id="CHEBI:231623"/>
        <dbReference type="ChEBI" id="CHEBI:231637"/>
        <dbReference type="EC" id="1.3.1.94"/>
    </reaction>
    <physiologicalReaction direction="right-to-left" evidence="5">
        <dbReference type="Rhea" id="RHEA:80729"/>
    </physiologicalReaction>
</comment>
<protein>
    <recommendedName>
        <fullName evidence="5">Polyprenal reductase</fullName>
        <ecNumber evidence="5">1.3.1.94</ecNumber>
    </recommendedName>
</protein>
<evidence type="ECO:0000256" key="5">
    <source>
        <dbReference type="RuleBase" id="RU367081"/>
    </source>
</evidence>
<reference evidence="8 9" key="1">
    <citation type="submission" date="2020-05" db="EMBL/GenBank/DDBJ databases">
        <title>Identification and distribution of gene clusters putatively required for synthesis of sphingolipid metabolism inhibitors in phylogenetically diverse species of the filamentous fungus Fusarium.</title>
        <authorList>
            <person name="Kim H.-S."/>
            <person name="Busman M."/>
            <person name="Brown D.W."/>
            <person name="Divon H."/>
            <person name="Uhlig S."/>
            <person name="Proctor R.H."/>
        </authorList>
    </citation>
    <scope>NUCLEOTIDE SEQUENCE [LARGE SCALE GENOMIC DNA]</scope>
    <source>
        <strain evidence="8 9">NRRL 25311</strain>
    </source>
</reference>
<dbReference type="EMBL" id="JAAOAK010000065">
    <property type="protein sequence ID" value="KAF5692496.1"/>
    <property type="molecule type" value="Genomic_DNA"/>
</dbReference>
<accession>A0A8H5XF73</accession>
<dbReference type="PROSITE" id="PS50244">
    <property type="entry name" value="S5A_REDUCTASE"/>
    <property type="match status" value="1"/>
</dbReference>
<evidence type="ECO:0000256" key="2">
    <source>
        <dbReference type="ARBA" id="ARBA00022692"/>
    </source>
</evidence>
<dbReference type="GO" id="GO:0102389">
    <property type="term" value="F:polyprenol reductase activity"/>
    <property type="evidence" value="ECO:0007669"/>
    <property type="project" value="UniProtKB-UniRule"/>
</dbReference>
<comment type="pathway">
    <text evidence="5">Protein modification; protein glycosylation.</text>
</comment>
<keyword evidence="5" id="KW-0560">Oxidoreductase</keyword>
<dbReference type="UniPathway" id="UPA00378"/>
<dbReference type="InterPro" id="IPR001104">
    <property type="entry name" value="3-oxo-5_a-steroid_4-DH_C"/>
</dbReference>
<keyword evidence="9" id="KW-1185">Reference proteome</keyword>
<comment type="function">
    <text evidence="5">Plays a key role in early steps of protein N-linked glycosylation by being involved in the conversion of polyprenol into dolichol. Acts as a polyprenal reductase that mediates the reduction of polyprenal into dolichal in a NADP-dependent mechanism. Dolichols are required for the synthesis of dolichol-linked monosaccharides and the oligosaccharide precursor used for N-glycosylation.</text>
</comment>
<evidence type="ECO:0000256" key="4">
    <source>
        <dbReference type="ARBA" id="ARBA00023136"/>
    </source>
</evidence>
<keyword evidence="5" id="KW-0521">NADP</keyword>
<comment type="subcellular location">
    <subcellularLocation>
        <location evidence="1">Endomembrane system</location>
        <topology evidence="1">Multi-pass membrane protein</topology>
    </subcellularLocation>
    <subcellularLocation>
        <location evidence="5">Endoplasmic reticulum membrane</location>
    </subcellularLocation>
</comment>
<keyword evidence="4 5" id="KW-0472">Membrane</keyword>
<dbReference type="GO" id="GO:0160198">
    <property type="term" value="F:polyprenal reductase activity"/>
    <property type="evidence" value="ECO:0007669"/>
    <property type="project" value="UniProtKB-EC"/>
</dbReference>
<gene>
    <name evidence="8" type="ORF">FDENT_2860</name>
</gene>
<comment type="caution">
    <text evidence="8">The sequence shown here is derived from an EMBL/GenBank/DDBJ whole genome shotgun (WGS) entry which is preliminary data.</text>
</comment>
<dbReference type="GO" id="GO:0005789">
    <property type="term" value="C:endoplasmic reticulum membrane"/>
    <property type="evidence" value="ECO:0007669"/>
    <property type="project" value="UniProtKB-SubCell"/>
</dbReference>
<feature type="region of interest" description="Disordered" evidence="6">
    <location>
        <begin position="67"/>
        <end position="88"/>
    </location>
</feature>